<dbReference type="InterPro" id="IPR046153">
    <property type="entry name" value="DUF6155"/>
</dbReference>
<dbReference type="RefSeq" id="WP_079559113.1">
    <property type="nucleotide sequence ID" value="NZ_CP021904.1"/>
</dbReference>
<dbReference type="Pfam" id="PF19652">
    <property type="entry name" value="DUF6155"/>
    <property type="match status" value="1"/>
</dbReference>
<name>A0A1T5HTZ1_9BACT</name>
<dbReference type="Proteomes" id="UP000191055">
    <property type="component" value="Unassembled WGS sequence"/>
</dbReference>
<keyword evidence="2" id="KW-1185">Reference proteome</keyword>
<organism evidence="1 2">
    <name type="scientific">Alkalitalea saponilacus</name>
    <dbReference type="NCBI Taxonomy" id="889453"/>
    <lineage>
        <taxon>Bacteria</taxon>
        <taxon>Pseudomonadati</taxon>
        <taxon>Bacteroidota</taxon>
        <taxon>Bacteroidia</taxon>
        <taxon>Marinilabiliales</taxon>
        <taxon>Marinilabiliaceae</taxon>
        <taxon>Alkalitalea</taxon>
    </lineage>
</organism>
<accession>A0A1T5HTZ1</accession>
<dbReference type="OrthoDB" id="979203at2"/>
<gene>
    <name evidence="1" type="ORF">SAMN03080601_03456</name>
</gene>
<reference evidence="1 2" key="1">
    <citation type="submission" date="2017-02" db="EMBL/GenBank/DDBJ databases">
        <authorList>
            <person name="Peterson S.W."/>
        </authorList>
    </citation>
    <scope>NUCLEOTIDE SEQUENCE [LARGE SCALE GENOMIC DNA]</scope>
    <source>
        <strain evidence="1 2">DSM 24412</strain>
    </source>
</reference>
<dbReference type="AlphaFoldDB" id="A0A1T5HTZ1"/>
<protein>
    <submittedName>
        <fullName evidence="1">Uncharacterized protein</fullName>
    </submittedName>
</protein>
<sequence length="167" mass="19545">MPTKELTKFLKALTKQELINHVMELDLKYKAVKEHHQFQLSSDISSFLEKQKQIIENEFFPAQGLPKSRLSVARKAITDSKKLGFPPQAIADLMLFYVETGVRFTNEYGDIDEPFYTSMENMYRDAMNYINKQRLQELYQNRAHAIVQDSANTGWGFHDTLADFFYF</sequence>
<dbReference type="EMBL" id="FUYV01000035">
    <property type="protein sequence ID" value="SKC24163.1"/>
    <property type="molecule type" value="Genomic_DNA"/>
</dbReference>
<dbReference type="STRING" id="889453.SAMN03080601_03456"/>
<evidence type="ECO:0000313" key="2">
    <source>
        <dbReference type="Proteomes" id="UP000191055"/>
    </source>
</evidence>
<evidence type="ECO:0000313" key="1">
    <source>
        <dbReference type="EMBL" id="SKC24163.1"/>
    </source>
</evidence>
<dbReference type="KEGG" id="asx:CDL62_10410"/>
<proteinExistence type="predicted"/>